<dbReference type="Pfam" id="PF00644">
    <property type="entry name" value="PARP"/>
    <property type="match status" value="1"/>
</dbReference>
<dbReference type="EC" id="2.4.2.-" evidence="4"/>
<reference evidence="7 8" key="1">
    <citation type="submission" date="2022-12" db="EMBL/GenBank/DDBJ databases">
        <title>Chromosome-level genome of Tegillarca granosa.</title>
        <authorList>
            <person name="Kim J."/>
        </authorList>
    </citation>
    <scope>NUCLEOTIDE SEQUENCE [LARGE SCALE GENOMIC DNA]</scope>
    <source>
        <strain evidence="7">Teg-2019</strain>
        <tissue evidence="7">Adductor muscle</tissue>
    </source>
</reference>
<proteinExistence type="inferred from homology"/>
<keyword evidence="2" id="KW-0539">Nucleus</keyword>
<evidence type="ECO:0000259" key="5">
    <source>
        <dbReference type="PROSITE" id="PS50918"/>
    </source>
</evidence>
<dbReference type="InterPro" id="IPR037197">
    <property type="entry name" value="WWE_dom_sf"/>
</dbReference>
<comment type="similarity">
    <text evidence="3">Belongs to the ARTD/PARP family.</text>
</comment>
<dbReference type="EMBL" id="JARBDR010000141">
    <property type="protein sequence ID" value="KAJ8319960.1"/>
    <property type="molecule type" value="Genomic_DNA"/>
</dbReference>
<feature type="domain" description="WWE" evidence="5">
    <location>
        <begin position="29"/>
        <end position="116"/>
    </location>
</feature>
<dbReference type="PANTHER" id="PTHR45740">
    <property type="entry name" value="POLY [ADP-RIBOSE] POLYMERASE"/>
    <property type="match status" value="1"/>
</dbReference>
<dbReference type="SUPFAM" id="SSF56399">
    <property type="entry name" value="ADP-ribosylation"/>
    <property type="match status" value="1"/>
</dbReference>
<keyword evidence="4" id="KW-0808">Transferase</keyword>
<keyword evidence="8" id="KW-1185">Reference proteome</keyword>
<comment type="subcellular location">
    <subcellularLocation>
        <location evidence="1">Nucleus</location>
    </subcellularLocation>
</comment>
<accession>A0ABQ9FUL4</accession>
<dbReference type="PANTHER" id="PTHR45740:SF2">
    <property type="entry name" value="POLY [ADP-RIBOSE] POLYMERASE"/>
    <property type="match status" value="1"/>
</dbReference>
<dbReference type="InterPro" id="IPR012317">
    <property type="entry name" value="Poly(ADP-ribose)pol_cat_dom"/>
</dbReference>
<comment type="caution">
    <text evidence="7">The sequence shown here is derived from an EMBL/GenBank/DDBJ whole genome shotgun (WGS) entry which is preliminary data.</text>
</comment>
<dbReference type="Gene3D" id="3.90.228.10">
    <property type="match status" value="1"/>
</dbReference>
<evidence type="ECO:0000256" key="2">
    <source>
        <dbReference type="ARBA" id="ARBA00023242"/>
    </source>
</evidence>
<sequence>MLFLILRKESMQFHNKPPFKTRRLSTASSCIEKYQPLATDWKWYWLDEQNKWCQYGEQDLSGFKSSEVDSNDIEQNYLENLTGQMRFATLQFEYIMDFQKMEQLNLTTKKSRKVRRRPVFVDMKEIDKRKKRSAEIDPRMNRAMSSNMDVSCIPPEWSIDRGLSSDQVLDHFRRVKISESDSRTRDEYKKVKDLFGMSMPAGLISSIERIENGELWMNFASKRDKMKRKKKSGDLNERRLFHGTYHRYVDAICRQGFDFRFSGKSVGTKYGKGSYFSKSSIYADSYTDESKEMFVVLVLAGDTVKGDPSYVRPPPKNPRDPHELYDSCVDDVNSPNIYVIFTFDQVYPQYVVKYKRKSVLEFRCINFLLIHNEL</sequence>
<evidence type="ECO:0000313" key="7">
    <source>
        <dbReference type="EMBL" id="KAJ8319960.1"/>
    </source>
</evidence>
<evidence type="ECO:0000256" key="4">
    <source>
        <dbReference type="RuleBase" id="RU362114"/>
    </source>
</evidence>
<protein>
    <recommendedName>
        <fullName evidence="4">Poly [ADP-ribose] polymerase</fullName>
        <shortName evidence="4">PARP</shortName>
        <ecNumber evidence="4">2.4.2.-</ecNumber>
    </recommendedName>
</protein>
<name>A0ABQ9FUL4_TEGGR</name>
<dbReference type="SUPFAM" id="SSF117839">
    <property type="entry name" value="WWE domain"/>
    <property type="match status" value="1"/>
</dbReference>
<dbReference type="InterPro" id="IPR051712">
    <property type="entry name" value="ARTD-AVP"/>
</dbReference>
<dbReference type="Pfam" id="PF02825">
    <property type="entry name" value="WWE"/>
    <property type="match status" value="1"/>
</dbReference>
<feature type="domain" description="PARP catalytic" evidence="6">
    <location>
        <begin position="163"/>
        <end position="374"/>
    </location>
</feature>
<dbReference type="Gene3D" id="3.30.720.50">
    <property type="match status" value="1"/>
</dbReference>
<evidence type="ECO:0000256" key="1">
    <source>
        <dbReference type="ARBA" id="ARBA00004123"/>
    </source>
</evidence>
<evidence type="ECO:0000259" key="6">
    <source>
        <dbReference type="PROSITE" id="PS51059"/>
    </source>
</evidence>
<dbReference type="CDD" id="cd01439">
    <property type="entry name" value="TCCD_inducible_PARP_like"/>
    <property type="match status" value="1"/>
</dbReference>
<organism evidence="7 8">
    <name type="scientific">Tegillarca granosa</name>
    <name type="common">Malaysian cockle</name>
    <name type="synonym">Anadara granosa</name>
    <dbReference type="NCBI Taxonomy" id="220873"/>
    <lineage>
        <taxon>Eukaryota</taxon>
        <taxon>Metazoa</taxon>
        <taxon>Spiralia</taxon>
        <taxon>Lophotrochozoa</taxon>
        <taxon>Mollusca</taxon>
        <taxon>Bivalvia</taxon>
        <taxon>Autobranchia</taxon>
        <taxon>Pteriomorphia</taxon>
        <taxon>Arcoida</taxon>
        <taxon>Arcoidea</taxon>
        <taxon>Arcidae</taxon>
        <taxon>Tegillarca</taxon>
    </lineage>
</organism>
<dbReference type="Proteomes" id="UP001217089">
    <property type="component" value="Unassembled WGS sequence"/>
</dbReference>
<evidence type="ECO:0000256" key="3">
    <source>
        <dbReference type="ARBA" id="ARBA00024347"/>
    </source>
</evidence>
<dbReference type="PROSITE" id="PS50918">
    <property type="entry name" value="WWE"/>
    <property type="match status" value="1"/>
</dbReference>
<keyword evidence="4" id="KW-0520">NAD</keyword>
<dbReference type="InterPro" id="IPR004170">
    <property type="entry name" value="WWE_dom"/>
</dbReference>
<dbReference type="PROSITE" id="PS51059">
    <property type="entry name" value="PARP_CATALYTIC"/>
    <property type="match status" value="1"/>
</dbReference>
<evidence type="ECO:0000313" key="8">
    <source>
        <dbReference type="Proteomes" id="UP001217089"/>
    </source>
</evidence>
<keyword evidence="4" id="KW-0328">Glycosyltransferase</keyword>
<gene>
    <name evidence="7" type="ORF">KUTeg_001547</name>
</gene>